<feature type="chain" id="PRO_5020596467" evidence="2">
    <location>
        <begin position="31"/>
        <end position="118"/>
    </location>
</feature>
<evidence type="ECO:0000256" key="2">
    <source>
        <dbReference type="SAM" id="SignalP"/>
    </source>
</evidence>
<gene>
    <name evidence="3" type="ORF">EWM63_01845</name>
</gene>
<reference evidence="3 4" key="1">
    <citation type="submission" date="2019-02" db="EMBL/GenBank/DDBJ databases">
        <title>Draft Genome Sequences of Six Type Strains of the Genus Massilia.</title>
        <authorList>
            <person name="Miess H."/>
            <person name="Frediansyhah A."/>
            <person name="Gross H."/>
        </authorList>
    </citation>
    <scope>NUCLEOTIDE SEQUENCE [LARGE SCALE GENOMIC DNA]</scope>
    <source>
        <strain evidence="3 4">DSM 17473</strain>
    </source>
</reference>
<protein>
    <submittedName>
        <fullName evidence="3">Uncharacterized protein</fullName>
    </submittedName>
</protein>
<feature type="signal peptide" evidence="2">
    <location>
        <begin position="1"/>
        <end position="30"/>
    </location>
</feature>
<accession>A0A4V0Z318</accession>
<feature type="compositionally biased region" description="Basic and acidic residues" evidence="1">
    <location>
        <begin position="90"/>
        <end position="118"/>
    </location>
</feature>
<feature type="compositionally biased region" description="Polar residues" evidence="1">
    <location>
        <begin position="79"/>
        <end position="89"/>
    </location>
</feature>
<evidence type="ECO:0000313" key="4">
    <source>
        <dbReference type="Proteomes" id="UP000290637"/>
    </source>
</evidence>
<dbReference type="AlphaFoldDB" id="A0A4V0Z318"/>
<dbReference type="Proteomes" id="UP000290637">
    <property type="component" value="Chromosome"/>
</dbReference>
<evidence type="ECO:0000313" key="3">
    <source>
        <dbReference type="EMBL" id="QBE61893.1"/>
    </source>
</evidence>
<dbReference type="KEGG" id="plue:EWM63_01845"/>
<sequence>MKLPYSTRMTRRALALGFAAACGAGLGACASPEQKRQANLYQDGATCTEFGARSGTPEYTECMLTQQSRRDNKQRDSLEQTALTSQIARDSQEMSRKVRCDRDAKKDREAGLRPRRCD</sequence>
<evidence type="ECO:0000256" key="1">
    <source>
        <dbReference type="SAM" id="MobiDB-lite"/>
    </source>
</evidence>
<feature type="compositionally biased region" description="Basic and acidic residues" evidence="1">
    <location>
        <begin position="68"/>
        <end position="78"/>
    </location>
</feature>
<keyword evidence="4" id="KW-1185">Reference proteome</keyword>
<proteinExistence type="predicted"/>
<name>A0A4V0Z318_9BURK</name>
<dbReference type="RefSeq" id="WP_130185030.1">
    <property type="nucleotide sequence ID" value="NZ_CP035913.1"/>
</dbReference>
<dbReference type="EMBL" id="CP035913">
    <property type="protein sequence ID" value="QBE61893.1"/>
    <property type="molecule type" value="Genomic_DNA"/>
</dbReference>
<keyword evidence="2" id="KW-0732">Signal</keyword>
<feature type="region of interest" description="Disordered" evidence="1">
    <location>
        <begin position="65"/>
        <end position="118"/>
    </location>
</feature>
<dbReference type="PROSITE" id="PS51257">
    <property type="entry name" value="PROKAR_LIPOPROTEIN"/>
    <property type="match status" value="1"/>
</dbReference>
<dbReference type="OrthoDB" id="8758218at2"/>
<organism evidence="3 4">
    <name type="scientific">Pseudoduganella lutea</name>
    <dbReference type="NCBI Taxonomy" id="321985"/>
    <lineage>
        <taxon>Bacteria</taxon>
        <taxon>Pseudomonadati</taxon>
        <taxon>Pseudomonadota</taxon>
        <taxon>Betaproteobacteria</taxon>
        <taxon>Burkholderiales</taxon>
        <taxon>Oxalobacteraceae</taxon>
        <taxon>Telluria group</taxon>
        <taxon>Pseudoduganella</taxon>
    </lineage>
</organism>